<evidence type="ECO:0000313" key="2">
    <source>
        <dbReference type="Proteomes" id="UP001164929"/>
    </source>
</evidence>
<keyword evidence="2" id="KW-1185">Reference proteome</keyword>
<comment type="caution">
    <text evidence="1">The sequence shown here is derived from an EMBL/GenBank/DDBJ whole genome shotgun (WGS) entry which is preliminary data.</text>
</comment>
<reference evidence="1 2" key="1">
    <citation type="journal article" date="2023" name="Mol. Ecol. Resour.">
        <title>Chromosome-level genome assembly of a triploid poplar Populus alba 'Berolinensis'.</title>
        <authorList>
            <person name="Chen S."/>
            <person name="Yu Y."/>
            <person name="Wang X."/>
            <person name="Wang S."/>
            <person name="Zhang T."/>
            <person name="Zhou Y."/>
            <person name="He R."/>
            <person name="Meng N."/>
            <person name="Wang Y."/>
            <person name="Liu W."/>
            <person name="Liu Z."/>
            <person name="Liu J."/>
            <person name="Guo Q."/>
            <person name="Huang H."/>
            <person name="Sederoff R.R."/>
            <person name="Wang G."/>
            <person name="Qu G."/>
            <person name="Chen S."/>
        </authorList>
    </citation>
    <scope>NUCLEOTIDE SEQUENCE [LARGE SCALE GENOMIC DNA]</scope>
    <source>
        <strain evidence="1">SC-2020</strain>
    </source>
</reference>
<accession>A0AAD6LCA6</accession>
<evidence type="ECO:0000313" key="1">
    <source>
        <dbReference type="EMBL" id="KAJ6958028.1"/>
    </source>
</evidence>
<dbReference type="AlphaFoldDB" id="A0AAD6LCA6"/>
<name>A0AAD6LCA6_9ROSI</name>
<dbReference type="EMBL" id="JAQIZT010000018">
    <property type="protein sequence ID" value="KAJ6958028.1"/>
    <property type="molecule type" value="Genomic_DNA"/>
</dbReference>
<dbReference type="Proteomes" id="UP001164929">
    <property type="component" value="Chromosome 18"/>
</dbReference>
<organism evidence="1 2">
    <name type="scientific">Populus alba x Populus x berolinensis</name>
    <dbReference type="NCBI Taxonomy" id="444605"/>
    <lineage>
        <taxon>Eukaryota</taxon>
        <taxon>Viridiplantae</taxon>
        <taxon>Streptophyta</taxon>
        <taxon>Embryophyta</taxon>
        <taxon>Tracheophyta</taxon>
        <taxon>Spermatophyta</taxon>
        <taxon>Magnoliopsida</taxon>
        <taxon>eudicotyledons</taxon>
        <taxon>Gunneridae</taxon>
        <taxon>Pentapetalae</taxon>
        <taxon>rosids</taxon>
        <taxon>fabids</taxon>
        <taxon>Malpighiales</taxon>
        <taxon>Salicaceae</taxon>
        <taxon>Saliceae</taxon>
        <taxon>Populus</taxon>
    </lineage>
</organism>
<protein>
    <submittedName>
        <fullName evidence="1">Uncharacterized protein</fullName>
    </submittedName>
</protein>
<sequence>MHIVSSCPPPSPSISKNVASSILKNLYVPKKSNENKKEEAATRCSLSHHHCHTTSQPSSSGLSLHTPSRFFPYFSFFPFSEIPLNQFTQHTNIFLIQSWKNPIFHFYLFIHQGFFYELPNEESVLYAFKSDKSVSIDVL</sequence>
<gene>
    <name evidence="1" type="ORF">NC653_039868</name>
</gene>
<proteinExistence type="predicted"/>